<evidence type="ECO:0000313" key="2">
    <source>
        <dbReference type="EMBL" id="TWS20030.1"/>
    </source>
</evidence>
<sequence>MFPCPRGETGAHGARRVGNRWQRGVGGGLRNDRHVRGAVDRGARLGAAHDALSRCHVSNAELLPHLRQAGVTEMGEVAAVVFESRGTLSVIRAGRTIDPAIMADVVGAEVLRDPTVA</sequence>
<reference evidence="2 3" key="1">
    <citation type="submission" date="2019-06" db="EMBL/GenBank/DDBJ databases">
        <title>Tsukamurella conjunctivitidis sp. nov., Tsukamurella assacharolytica sp. nov. and Tsukamurella sputae sp. nov. isolated from patients with conjunctivitis, bacteraemia (lymphoma) and respiratory infection (sputum) in Hong Kong.</title>
        <authorList>
            <person name="Teng J.L.L."/>
            <person name="Lee H.H."/>
            <person name="Fong J.Y.H."/>
            <person name="Fok K.M.N."/>
            <person name="Lau S.K.P."/>
            <person name="Woo P.C.Y."/>
        </authorList>
    </citation>
    <scope>NUCLEOTIDE SEQUENCE [LARGE SCALE GENOMIC DNA]</scope>
    <source>
        <strain evidence="2 3">HKU71</strain>
    </source>
</reference>
<evidence type="ECO:0000313" key="3">
    <source>
        <dbReference type="Proteomes" id="UP000317291"/>
    </source>
</evidence>
<dbReference type="EMBL" id="VIGW01000003">
    <property type="protein sequence ID" value="TWS20030.1"/>
    <property type="molecule type" value="Genomic_DNA"/>
</dbReference>
<dbReference type="Proteomes" id="UP000317291">
    <property type="component" value="Unassembled WGS sequence"/>
</dbReference>
<proteinExistence type="predicted"/>
<dbReference type="InterPro" id="IPR023090">
    <property type="entry name" value="UPF0702_alpha/beta_dom_sf"/>
</dbReference>
<keyword evidence="3" id="KW-1185">Reference proteome</keyword>
<organism evidence="2 3">
    <name type="scientific">Tsukamurella asaccharolytica</name>
    <dbReference type="NCBI Taxonomy" id="2592067"/>
    <lineage>
        <taxon>Bacteria</taxon>
        <taxon>Bacillati</taxon>
        <taxon>Actinomycetota</taxon>
        <taxon>Actinomycetes</taxon>
        <taxon>Mycobacteriales</taxon>
        <taxon>Tsukamurellaceae</taxon>
        <taxon>Tsukamurella</taxon>
    </lineage>
</organism>
<dbReference type="InterPro" id="IPR007353">
    <property type="entry name" value="DUF421"/>
</dbReference>
<dbReference type="AlphaFoldDB" id="A0A5C5RAS6"/>
<accession>A0A5C5RAS6</accession>
<dbReference type="Gene3D" id="3.30.240.20">
    <property type="entry name" value="bsu07140 like domains"/>
    <property type="match status" value="1"/>
</dbReference>
<dbReference type="Pfam" id="PF04239">
    <property type="entry name" value="DUF421"/>
    <property type="match status" value="1"/>
</dbReference>
<protein>
    <submittedName>
        <fullName evidence="2">DUF421 domain-containing protein</fullName>
    </submittedName>
</protein>
<name>A0A5C5RAS6_9ACTN</name>
<gene>
    <name evidence="2" type="ORF">FK529_07765</name>
</gene>
<comment type="caution">
    <text evidence="2">The sequence shown here is derived from an EMBL/GenBank/DDBJ whole genome shotgun (WGS) entry which is preliminary data.</text>
</comment>
<evidence type="ECO:0000259" key="1">
    <source>
        <dbReference type="Pfam" id="PF04239"/>
    </source>
</evidence>
<feature type="domain" description="YetF C-terminal" evidence="1">
    <location>
        <begin position="50"/>
        <end position="95"/>
    </location>
</feature>